<evidence type="ECO:0000256" key="2">
    <source>
        <dbReference type="ARBA" id="ARBA00022475"/>
    </source>
</evidence>
<protein>
    <recommendedName>
        <fullName evidence="10">Odorant receptor</fullName>
    </recommendedName>
</protein>
<evidence type="ECO:0000256" key="6">
    <source>
        <dbReference type="ARBA" id="ARBA00022989"/>
    </source>
</evidence>
<feature type="transmembrane region" description="Helical" evidence="10">
    <location>
        <begin position="177"/>
        <end position="204"/>
    </location>
</feature>
<evidence type="ECO:0000256" key="5">
    <source>
        <dbReference type="ARBA" id="ARBA00022725"/>
    </source>
</evidence>
<evidence type="ECO:0000256" key="7">
    <source>
        <dbReference type="ARBA" id="ARBA00023136"/>
    </source>
</evidence>
<dbReference type="PANTHER" id="PTHR21137:SF35">
    <property type="entry name" value="ODORANT RECEPTOR 19A-RELATED"/>
    <property type="match status" value="1"/>
</dbReference>
<evidence type="ECO:0000256" key="3">
    <source>
        <dbReference type="ARBA" id="ARBA00022606"/>
    </source>
</evidence>
<reference evidence="12" key="1">
    <citation type="journal article" date="2015" name="Proc. Natl. Acad. Sci. U.S.A.">
        <title>Genome sequence of the Asian Tiger mosquito, Aedes albopictus, reveals insights into its biology, genetics, and evolution.</title>
        <authorList>
            <person name="Chen X.G."/>
            <person name="Jiang X."/>
            <person name="Gu J."/>
            <person name="Xu M."/>
            <person name="Wu Y."/>
            <person name="Deng Y."/>
            <person name="Zhang C."/>
            <person name="Bonizzoni M."/>
            <person name="Dermauw W."/>
            <person name="Vontas J."/>
            <person name="Armbruster P."/>
            <person name="Huang X."/>
            <person name="Yang Y."/>
            <person name="Zhang H."/>
            <person name="He W."/>
            <person name="Peng H."/>
            <person name="Liu Y."/>
            <person name="Wu K."/>
            <person name="Chen J."/>
            <person name="Lirakis M."/>
            <person name="Topalis P."/>
            <person name="Van Leeuwen T."/>
            <person name="Hall A.B."/>
            <person name="Jiang X."/>
            <person name="Thorpe C."/>
            <person name="Mueller R.L."/>
            <person name="Sun C."/>
            <person name="Waterhouse R.M."/>
            <person name="Yan G."/>
            <person name="Tu Z.J."/>
            <person name="Fang X."/>
            <person name="James A.A."/>
        </authorList>
    </citation>
    <scope>NUCLEOTIDE SEQUENCE [LARGE SCALE GENOMIC DNA]</scope>
    <source>
        <strain evidence="12">Foshan</strain>
    </source>
</reference>
<evidence type="ECO:0000256" key="9">
    <source>
        <dbReference type="ARBA" id="ARBA00023224"/>
    </source>
</evidence>
<dbReference type="RefSeq" id="XP_019541469.3">
    <property type="nucleotide sequence ID" value="XM_019685924.3"/>
</dbReference>
<dbReference type="EnsemblMetazoa" id="AALFPA23_023206.R34512">
    <property type="protein sequence ID" value="AALFPA23_023206.P34512"/>
    <property type="gene ID" value="AALFPA23_023206"/>
</dbReference>
<dbReference type="GeneID" id="109412278"/>
<sequence length="398" mass="46385">MIFIIKTYFIGKYRSFHHSNNCFVVLMFCNRLIGFWDNPGTDPDRFHPVKRILINFSFMYATLEVISVTMAIRTTGFNENVGSLFLVIARQFCLAIWCSLAFNRQGLKEIWIYLLSVQQDAVDDSRHKYIRFVNWFTLMFLILNLLPLMVWVINGQIGSPLAVFGSPWLDRLNTVLYPAAVFLITLMLCYAIIMTLSIMSAFTLEFRLLGMDFQQIFEEVEPHGEIIVQRWINLEKSFGRCVERHQTLLSLTDSFRQLLKTNFLIQLVVNFCLIVLHFSVYVLMQRHEVSGFAFSAFAVIALMMNMLLYGFLCDQLEEQVLSINHQLYCSGWTDKMIYSKAFARRYKNLRQTMLIVMERTQKKVGFTCGNFFEMSLVTCRKVLSFTYTVVAVLTSVLE</sequence>
<keyword evidence="7 10" id="KW-0472">Membrane</keyword>
<comment type="similarity">
    <text evidence="10">Belongs to the insect chemoreceptor superfamily. Heteromeric odorant receptor channel (TC 1.A.69) family.</text>
</comment>
<organism evidence="11 12">
    <name type="scientific">Aedes albopictus</name>
    <name type="common">Asian tiger mosquito</name>
    <name type="synonym">Stegomyia albopicta</name>
    <dbReference type="NCBI Taxonomy" id="7160"/>
    <lineage>
        <taxon>Eukaryota</taxon>
        <taxon>Metazoa</taxon>
        <taxon>Ecdysozoa</taxon>
        <taxon>Arthropoda</taxon>
        <taxon>Hexapoda</taxon>
        <taxon>Insecta</taxon>
        <taxon>Pterygota</taxon>
        <taxon>Neoptera</taxon>
        <taxon>Endopterygota</taxon>
        <taxon>Diptera</taxon>
        <taxon>Nematocera</taxon>
        <taxon>Culicoidea</taxon>
        <taxon>Culicidae</taxon>
        <taxon>Culicinae</taxon>
        <taxon>Aedini</taxon>
        <taxon>Aedes</taxon>
        <taxon>Stegomyia</taxon>
    </lineage>
</organism>
<keyword evidence="9 10" id="KW-0807">Transducer</keyword>
<evidence type="ECO:0000256" key="4">
    <source>
        <dbReference type="ARBA" id="ARBA00022692"/>
    </source>
</evidence>
<keyword evidence="6 10" id="KW-1133">Transmembrane helix</keyword>
<evidence type="ECO:0000313" key="11">
    <source>
        <dbReference type="EnsemblMetazoa" id="AALFPA23_023206.P34512"/>
    </source>
</evidence>
<feature type="transmembrane region" description="Helical" evidence="10">
    <location>
        <begin position="290"/>
        <end position="312"/>
    </location>
</feature>
<keyword evidence="3 10" id="KW-0716">Sensory transduction</keyword>
<feature type="transmembrane region" description="Helical" evidence="10">
    <location>
        <begin position="52"/>
        <end position="72"/>
    </location>
</feature>
<feature type="transmembrane region" description="Helical" evidence="10">
    <location>
        <begin position="263"/>
        <end position="284"/>
    </location>
</feature>
<feature type="transmembrane region" description="Helical" evidence="10">
    <location>
        <begin position="84"/>
        <end position="102"/>
    </location>
</feature>
<reference evidence="11" key="2">
    <citation type="submission" date="2025-05" db="UniProtKB">
        <authorList>
            <consortium name="EnsemblMetazoa"/>
        </authorList>
    </citation>
    <scope>IDENTIFICATION</scope>
    <source>
        <strain evidence="11">Foshan</strain>
    </source>
</reference>
<keyword evidence="4 10" id="KW-0812">Transmembrane</keyword>
<dbReference type="InterPro" id="IPR004117">
    <property type="entry name" value="7tm6_olfct_rcpt"/>
</dbReference>
<keyword evidence="12" id="KW-1185">Reference proteome</keyword>
<evidence type="ECO:0000256" key="10">
    <source>
        <dbReference type="RuleBase" id="RU351113"/>
    </source>
</evidence>
<accession>A0ABM2A028</accession>
<evidence type="ECO:0000313" key="12">
    <source>
        <dbReference type="Proteomes" id="UP000069940"/>
    </source>
</evidence>
<dbReference type="Proteomes" id="UP000069940">
    <property type="component" value="Unassembled WGS sequence"/>
</dbReference>
<keyword evidence="5 10" id="KW-0552">Olfaction</keyword>
<evidence type="ECO:0000256" key="1">
    <source>
        <dbReference type="ARBA" id="ARBA00004651"/>
    </source>
</evidence>
<proteinExistence type="inferred from homology"/>
<feature type="transmembrane region" description="Helical" evidence="10">
    <location>
        <begin position="135"/>
        <end position="157"/>
    </location>
</feature>
<name>A0ABM2A028_AEDAL</name>
<dbReference type="PANTHER" id="PTHR21137">
    <property type="entry name" value="ODORANT RECEPTOR"/>
    <property type="match status" value="1"/>
</dbReference>
<comment type="caution">
    <text evidence="10">Lacks conserved residue(s) required for the propagation of feature annotation.</text>
</comment>
<comment type="subcellular location">
    <subcellularLocation>
        <location evidence="1 10">Cell membrane</location>
        <topology evidence="1 10">Multi-pass membrane protein</topology>
    </subcellularLocation>
</comment>
<dbReference type="Pfam" id="PF02949">
    <property type="entry name" value="7tm_6"/>
    <property type="match status" value="1"/>
</dbReference>
<keyword evidence="8 10" id="KW-0675">Receptor</keyword>
<evidence type="ECO:0000256" key="8">
    <source>
        <dbReference type="ARBA" id="ARBA00023170"/>
    </source>
</evidence>
<keyword evidence="2" id="KW-1003">Cell membrane</keyword>